<dbReference type="PRINTS" id="PR00866">
    <property type="entry name" value="RNADNAPOLMS"/>
</dbReference>
<keyword evidence="7" id="KW-0051">Antiviral defense</keyword>
<dbReference type="Proteomes" id="UP001565200">
    <property type="component" value="Unassembled WGS sequence"/>
</dbReference>
<keyword evidence="4" id="KW-0479">Metal-binding</keyword>
<gene>
    <name evidence="11" type="ORF">AAK873_13835</name>
</gene>
<dbReference type="CDD" id="cd03487">
    <property type="entry name" value="RT_Bac_retron_II"/>
    <property type="match status" value="1"/>
</dbReference>
<sequence>MIKNKRHLLHILKVSSERLDYILTHLDEFYYSFDKVKIDKLTGKPKLDGNGNIKKRTINSSKGDLKNIQSRIYKFLSSNISFPDFFFGGIKGKNNILNARFHQGNKYVFTTDLKSFFPSISHKRVYSTLITLNFTPDIARIITRLITRNGQVPQGIPTSTLIANLVFQPTGQIISDLAIKHKIKFTIYVDDMTLSSSQDFKYLIPSFLKILMDNGFKISHDKTFYKTKNPVVTGVVVHNNKLRHQPGYNKIVMRLKNDDRAQKSLIGVLAYLKRIDEA</sequence>
<keyword evidence="6 11" id="KW-0695">RNA-directed DNA polymerase</keyword>
<keyword evidence="3 11" id="KW-0548">Nucleotidyltransferase</keyword>
<dbReference type="EMBL" id="JBCLPP010000074">
    <property type="protein sequence ID" value="MEY8246681.1"/>
    <property type="molecule type" value="Genomic_DNA"/>
</dbReference>
<dbReference type="PANTHER" id="PTHR34047:SF7">
    <property type="entry name" value="RNA-DIRECTED DNA POLYMERASE"/>
    <property type="match status" value="1"/>
</dbReference>
<comment type="similarity">
    <text evidence="8">Belongs to the bacterial reverse transcriptase family.</text>
</comment>
<protein>
    <recommendedName>
        <fullName evidence="1">RNA-directed DNA polymerase</fullName>
        <ecNumber evidence="1">2.7.7.49</ecNumber>
    </recommendedName>
</protein>
<proteinExistence type="inferred from homology"/>
<evidence type="ECO:0000313" key="12">
    <source>
        <dbReference type="Proteomes" id="UP001565200"/>
    </source>
</evidence>
<evidence type="ECO:0000256" key="9">
    <source>
        <dbReference type="ARBA" id="ARBA00048173"/>
    </source>
</evidence>
<comment type="caution">
    <text evidence="11">The sequence shown here is derived from an EMBL/GenBank/DDBJ whole genome shotgun (WGS) entry which is preliminary data.</text>
</comment>
<comment type="catalytic activity">
    <reaction evidence="9">
        <text>DNA(n) + a 2'-deoxyribonucleoside 5'-triphosphate = DNA(n+1) + diphosphate</text>
        <dbReference type="Rhea" id="RHEA:22508"/>
        <dbReference type="Rhea" id="RHEA-COMP:17339"/>
        <dbReference type="Rhea" id="RHEA-COMP:17340"/>
        <dbReference type="ChEBI" id="CHEBI:33019"/>
        <dbReference type="ChEBI" id="CHEBI:61560"/>
        <dbReference type="ChEBI" id="CHEBI:173112"/>
        <dbReference type="EC" id="2.7.7.49"/>
    </reaction>
</comment>
<evidence type="ECO:0000256" key="3">
    <source>
        <dbReference type="ARBA" id="ARBA00022695"/>
    </source>
</evidence>
<evidence type="ECO:0000256" key="5">
    <source>
        <dbReference type="ARBA" id="ARBA00022842"/>
    </source>
</evidence>
<dbReference type="InterPro" id="IPR000477">
    <property type="entry name" value="RT_dom"/>
</dbReference>
<evidence type="ECO:0000256" key="7">
    <source>
        <dbReference type="ARBA" id="ARBA00023118"/>
    </source>
</evidence>
<dbReference type="InterPro" id="IPR051083">
    <property type="entry name" value="GrpII_Intron_Splice-Mob/Def"/>
</dbReference>
<name>A0ABV4D176_9BACT</name>
<feature type="domain" description="Reverse transcriptase" evidence="10">
    <location>
        <begin position="25"/>
        <end position="237"/>
    </location>
</feature>
<evidence type="ECO:0000256" key="1">
    <source>
        <dbReference type="ARBA" id="ARBA00012493"/>
    </source>
</evidence>
<dbReference type="PANTHER" id="PTHR34047">
    <property type="entry name" value="NUCLEAR INTRON MATURASE 1, MITOCHONDRIAL-RELATED"/>
    <property type="match status" value="1"/>
</dbReference>
<keyword evidence="2 11" id="KW-0808">Transferase</keyword>
<keyword evidence="5" id="KW-0460">Magnesium</keyword>
<accession>A0ABV4D176</accession>
<dbReference type="GO" id="GO:0003964">
    <property type="term" value="F:RNA-directed DNA polymerase activity"/>
    <property type="evidence" value="ECO:0007669"/>
    <property type="project" value="UniProtKB-KW"/>
</dbReference>
<dbReference type="InterPro" id="IPR043502">
    <property type="entry name" value="DNA/RNA_pol_sf"/>
</dbReference>
<evidence type="ECO:0000256" key="6">
    <source>
        <dbReference type="ARBA" id="ARBA00022918"/>
    </source>
</evidence>
<keyword evidence="12" id="KW-1185">Reference proteome</keyword>
<dbReference type="SUPFAM" id="SSF56672">
    <property type="entry name" value="DNA/RNA polymerases"/>
    <property type="match status" value="1"/>
</dbReference>
<dbReference type="PROSITE" id="PS50878">
    <property type="entry name" value="RT_POL"/>
    <property type="match status" value="1"/>
</dbReference>
<dbReference type="Pfam" id="PF00078">
    <property type="entry name" value="RVT_1"/>
    <property type="match status" value="1"/>
</dbReference>
<dbReference type="InterPro" id="IPR000123">
    <property type="entry name" value="Reverse_transcriptase_msDNA"/>
</dbReference>
<evidence type="ECO:0000259" key="10">
    <source>
        <dbReference type="PROSITE" id="PS50878"/>
    </source>
</evidence>
<organism evidence="11 12">
    <name type="scientific">Heminiphilus faecis</name>
    <dbReference type="NCBI Taxonomy" id="2601703"/>
    <lineage>
        <taxon>Bacteria</taxon>
        <taxon>Pseudomonadati</taxon>
        <taxon>Bacteroidota</taxon>
        <taxon>Bacteroidia</taxon>
        <taxon>Bacteroidales</taxon>
        <taxon>Muribaculaceae</taxon>
        <taxon>Heminiphilus</taxon>
    </lineage>
</organism>
<evidence type="ECO:0000256" key="2">
    <source>
        <dbReference type="ARBA" id="ARBA00022679"/>
    </source>
</evidence>
<evidence type="ECO:0000256" key="4">
    <source>
        <dbReference type="ARBA" id="ARBA00022723"/>
    </source>
</evidence>
<dbReference type="EC" id="2.7.7.49" evidence="1"/>
<reference evidence="11 12" key="1">
    <citation type="submission" date="2024-03" db="EMBL/GenBank/DDBJ databases">
        <title>Mouse gut bacterial collection (mGBC) of GemPharmatech.</title>
        <authorList>
            <person name="He Y."/>
            <person name="Dong L."/>
            <person name="Wu D."/>
            <person name="Gao X."/>
            <person name="Lin Z."/>
        </authorList>
    </citation>
    <scope>NUCLEOTIDE SEQUENCE [LARGE SCALE GENOMIC DNA]</scope>
    <source>
        <strain evidence="11 12">54-13</strain>
    </source>
</reference>
<evidence type="ECO:0000313" key="11">
    <source>
        <dbReference type="EMBL" id="MEY8246681.1"/>
    </source>
</evidence>
<dbReference type="RefSeq" id="WP_121700399.1">
    <property type="nucleotide sequence ID" value="NZ_JBCLPP010000074.1"/>
</dbReference>
<evidence type="ECO:0000256" key="8">
    <source>
        <dbReference type="ARBA" id="ARBA00034120"/>
    </source>
</evidence>